<accession>A0AAE1AK04</accession>
<proteinExistence type="predicted"/>
<comment type="caution">
    <text evidence="1">The sequence shown here is derived from an EMBL/GenBank/DDBJ whole genome shotgun (WGS) entry which is preliminary data.</text>
</comment>
<evidence type="ECO:0000313" key="1">
    <source>
        <dbReference type="EMBL" id="KAK3789142.1"/>
    </source>
</evidence>
<protein>
    <submittedName>
        <fullName evidence="1">Uncharacterized protein</fullName>
    </submittedName>
</protein>
<reference evidence="1" key="1">
    <citation type="journal article" date="2023" name="G3 (Bethesda)">
        <title>A reference genome for the long-term kleptoplast-retaining sea slug Elysia crispata morphotype clarki.</title>
        <authorList>
            <person name="Eastman K.E."/>
            <person name="Pendleton A.L."/>
            <person name="Shaikh M.A."/>
            <person name="Suttiyut T."/>
            <person name="Ogas R."/>
            <person name="Tomko P."/>
            <person name="Gavelis G."/>
            <person name="Widhalm J.R."/>
            <person name="Wisecaver J.H."/>
        </authorList>
    </citation>
    <scope>NUCLEOTIDE SEQUENCE</scope>
    <source>
        <strain evidence="1">ECLA1</strain>
    </source>
</reference>
<dbReference type="EMBL" id="JAWDGP010001678">
    <property type="protein sequence ID" value="KAK3789142.1"/>
    <property type="molecule type" value="Genomic_DNA"/>
</dbReference>
<organism evidence="1 2">
    <name type="scientific">Elysia crispata</name>
    <name type="common">lettuce slug</name>
    <dbReference type="NCBI Taxonomy" id="231223"/>
    <lineage>
        <taxon>Eukaryota</taxon>
        <taxon>Metazoa</taxon>
        <taxon>Spiralia</taxon>
        <taxon>Lophotrochozoa</taxon>
        <taxon>Mollusca</taxon>
        <taxon>Gastropoda</taxon>
        <taxon>Heterobranchia</taxon>
        <taxon>Euthyneura</taxon>
        <taxon>Panpulmonata</taxon>
        <taxon>Sacoglossa</taxon>
        <taxon>Placobranchoidea</taxon>
        <taxon>Plakobranchidae</taxon>
        <taxon>Elysia</taxon>
    </lineage>
</organism>
<name>A0AAE1AK04_9GAST</name>
<dbReference type="Proteomes" id="UP001283361">
    <property type="component" value="Unassembled WGS sequence"/>
</dbReference>
<keyword evidence="2" id="KW-1185">Reference proteome</keyword>
<gene>
    <name evidence="1" type="ORF">RRG08_001536</name>
</gene>
<sequence length="134" mass="14798">MPQPHSHTESAACLFMRLFTIRSQNRPKLLYRETETNNGHSSSNVCPQSQRVPHLGQDGIVVAHIVVLSSLPRRHKSPLATRCGLNDQDLLLITSSFSASGVDIPAQRGGRLLDRKSLTVAQCSVTNQWSSIRL</sequence>
<dbReference type="AlphaFoldDB" id="A0AAE1AK04"/>
<evidence type="ECO:0000313" key="2">
    <source>
        <dbReference type="Proteomes" id="UP001283361"/>
    </source>
</evidence>